<dbReference type="Gene3D" id="3.10.450.50">
    <property type="match status" value="1"/>
</dbReference>
<dbReference type="RefSeq" id="WP_133199332.1">
    <property type="nucleotide sequence ID" value="NZ_JBHUCW010000019.1"/>
</dbReference>
<dbReference type="EMBL" id="SMRP01000032">
    <property type="protein sequence ID" value="TDG18327.1"/>
    <property type="molecule type" value="Genomic_DNA"/>
</dbReference>
<dbReference type="Pfam" id="PF13577">
    <property type="entry name" value="SnoaL_4"/>
    <property type="match status" value="1"/>
</dbReference>
<comment type="caution">
    <text evidence="2">The sequence shown here is derived from an EMBL/GenBank/DDBJ whole genome shotgun (WGS) entry which is preliminary data.</text>
</comment>
<protein>
    <submittedName>
        <fullName evidence="2">Nuclear transport factor 2 family protein</fullName>
    </submittedName>
</protein>
<dbReference type="CDD" id="cd00531">
    <property type="entry name" value="NTF2_like"/>
    <property type="match status" value="1"/>
</dbReference>
<evidence type="ECO:0000313" key="3">
    <source>
        <dbReference type="Proteomes" id="UP000295722"/>
    </source>
</evidence>
<dbReference type="InterPro" id="IPR032710">
    <property type="entry name" value="NTF2-like_dom_sf"/>
</dbReference>
<dbReference type="OrthoDB" id="1492465at2"/>
<dbReference type="InterPro" id="IPR037401">
    <property type="entry name" value="SnoaL-like"/>
</dbReference>
<proteinExistence type="predicted"/>
<accession>A0A4R5M010</accession>
<evidence type="ECO:0000259" key="1">
    <source>
        <dbReference type="Pfam" id="PF13577"/>
    </source>
</evidence>
<keyword evidence="3" id="KW-1185">Reference proteome</keyword>
<dbReference type="AlphaFoldDB" id="A0A4R5M010"/>
<gene>
    <name evidence="2" type="ORF">EYW47_34705</name>
</gene>
<dbReference type="Proteomes" id="UP000295722">
    <property type="component" value="Unassembled WGS sequence"/>
</dbReference>
<feature type="domain" description="SnoaL-like" evidence="1">
    <location>
        <begin position="7"/>
        <end position="130"/>
    </location>
</feature>
<evidence type="ECO:0000313" key="2">
    <source>
        <dbReference type="EMBL" id="TDG18327.1"/>
    </source>
</evidence>
<name>A0A4R5M010_9BURK</name>
<organism evidence="2 3">
    <name type="scientific">Paraburkholderia silviterrae</name>
    <dbReference type="NCBI Taxonomy" id="2528715"/>
    <lineage>
        <taxon>Bacteria</taxon>
        <taxon>Pseudomonadati</taxon>
        <taxon>Pseudomonadota</taxon>
        <taxon>Betaproteobacteria</taxon>
        <taxon>Burkholderiales</taxon>
        <taxon>Burkholderiaceae</taxon>
        <taxon>Paraburkholderia</taxon>
    </lineage>
</organism>
<sequence>MTDPNPRHALYELACRYAQAVDRRDWQQLATLFTPNAQLSGPAFSFDSRDAIIAGMGALAHYELTQHHVHNQLVTLGAGEASVETYGIASHIYVRDGQKRKLDWGLRYHDRCVFNDSDSDDRMWRFASRTLLVDWAQDLPLEG</sequence>
<dbReference type="SUPFAM" id="SSF54427">
    <property type="entry name" value="NTF2-like"/>
    <property type="match status" value="1"/>
</dbReference>
<reference evidence="2 3" key="1">
    <citation type="submission" date="2019-03" db="EMBL/GenBank/DDBJ databases">
        <title>Paraburkholderia sp. 4M-K11, isolated from subtropical forest soil.</title>
        <authorList>
            <person name="Gao Z.-H."/>
            <person name="Qiu L.-H."/>
        </authorList>
    </citation>
    <scope>NUCLEOTIDE SEQUENCE [LARGE SCALE GENOMIC DNA]</scope>
    <source>
        <strain evidence="2 3">4M-K11</strain>
    </source>
</reference>